<dbReference type="CDD" id="cd17369">
    <property type="entry name" value="MFS_ShiA_like"/>
    <property type="match status" value="1"/>
</dbReference>
<evidence type="ECO:0000256" key="2">
    <source>
        <dbReference type="ARBA" id="ARBA00022448"/>
    </source>
</evidence>
<comment type="caution">
    <text evidence="9">The sequence shown here is derived from an EMBL/GenBank/DDBJ whole genome shotgun (WGS) entry which is preliminary data.</text>
</comment>
<feature type="transmembrane region" description="Helical" evidence="7">
    <location>
        <begin position="373"/>
        <end position="397"/>
    </location>
</feature>
<dbReference type="PANTHER" id="PTHR43045:SF1">
    <property type="entry name" value="SHIKIMATE TRANSPORTER"/>
    <property type="match status" value="1"/>
</dbReference>
<accession>A0ABQ6IT39</accession>
<feature type="transmembrane region" description="Helical" evidence="7">
    <location>
        <begin position="246"/>
        <end position="269"/>
    </location>
</feature>
<dbReference type="EMBL" id="BSUO01000001">
    <property type="protein sequence ID" value="GMA41080.1"/>
    <property type="molecule type" value="Genomic_DNA"/>
</dbReference>
<comment type="subcellular location">
    <subcellularLocation>
        <location evidence="1">Cell membrane</location>
        <topology evidence="1">Multi-pass membrane protein</topology>
    </subcellularLocation>
</comment>
<feature type="transmembrane region" description="Helical" evidence="7">
    <location>
        <begin position="94"/>
        <end position="115"/>
    </location>
</feature>
<evidence type="ECO:0000313" key="10">
    <source>
        <dbReference type="Proteomes" id="UP001157126"/>
    </source>
</evidence>
<dbReference type="InterPro" id="IPR036259">
    <property type="entry name" value="MFS_trans_sf"/>
</dbReference>
<keyword evidence="6 7" id="KW-0472">Membrane</keyword>
<keyword evidence="5 7" id="KW-1133">Transmembrane helix</keyword>
<keyword evidence="4 7" id="KW-0812">Transmembrane</keyword>
<proteinExistence type="predicted"/>
<dbReference type="Gene3D" id="1.20.1250.20">
    <property type="entry name" value="MFS general substrate transporter like domains"/>
    <property type="match status" value="2"/>
</dbReference>
<dbReference type="PROSITE" id="PS50850">
    <property type="entry name" value="MFS"/>
    <property type="match status" value="1"/>
</dbReference>
<feature type="transmembrane region" description="Helical" evidence="7">
    <location>
        <begin position="337"/>
        <end position="361"/>
    </location>
</feature>
<feature type="transmembrane region" description="Helical" evidence="7">
    <location>
        <begin position="169"/>
        <end position="186"/>
    </location>
</feature>
<organism evidence="9 10">
    <name type="scientific">Mobilicoccus caccae</name>
    <dbReference type="NCBI Taxonomy" id="1859295"/>
    <lineage>
        <taxon>Bacteria</taxon>
        <taxon>Bacillati</taxon>
        <taxon>Actinomycetota</taxon>
        <taxon>Actinomycetes</taxon>
        <taxon>Micrococcales</taxon>
        <taxon>Dermatophilaceae</taxon>
        <taxon>Mobilicoccus</taxon>
    </lineage>
</organism>
<evidence type="ECO:0000256" key="6">
    <source>
        <dbReference type="ARBA" id="ARBA00023136"/>
    </source>
</evidence>
<dbReference type="InterPro" id="IPR005828">
    <property type="entry name" value="MFS_sugar_transport-like"/>
</dbReference>
<dbReference type="SUPFAM" id="SSF103473">
    <property type="entry name" value="MFS general substrate transporter"/>
    <property type="match status" value="1"/>
</dbReference>
<keyword evidence="10" id="KW-1185">Reference proteome</keyword>
<feature type="transmembrane region" description="Helical" evidence="7">
    <location>
        <begin position="403"/>
        <end position="424"/>
    </location>
</feature>
<feature type="transmembrane region" description="Helical" evidence="7">
    <location>
        <begin position="312"/>
        <end position="331"/>
    </location>
</feature>
<evidence type="ECO:0000256" key="3">
    <source>
        <dbReference type="ARBA" id="ARBA00022475"/>
    </source>
</evidence>
<evidence type="ECO:0000256" key="1">
    <source>
        <dbReference type="ARBA" id="ARBA00004651"/>
    </source>
</evidence>
<feature type="transmembrane region" description="Helical" evidence="7">
    <location>
        <begin position="127"/>
        <end position="148"/>
    </location>
</feature>
<dbReference type="InterPro" id="IPR005829">
    <property type="entry name" value="Sugar_transporter_CS"/>
</dbReference>
<feature type="transmembrane region" description="Helical" evidence="7">
    <location>
        <begin position="61"/>
        <end position="82"/>
    </location>
</feature>
<dbReference type="Pfam" id="PF00083">
    <property type="entry name" value="Sugar_tr"/>
    <property type="match status" value="1"/>
</dbReference>
<sequence>MTSPSTPHRTADTAAEARKVAFGAFVGTALEWYDFFLYGTAASLVFNRVFFVTDNPVASTMAAFASFGVGFAARPVGAVIFGRMGDKVGRKKTLIITVIMIGVATALIGLLPSYVTIGVAAPILLTLLRLVQGLAVGGEWGGAVTLAIEHAPPEQRGRFGVMPQIGSPVGTLLSSGAFLAVGLLPQEDFMSWGWRLPFLAAIPLLAIALYLRVKIEESPLFEVMLKEEELAKTPVRDVFSLTRRELLIGAGSTLLGVGGFYLVTTFAIAYGTGTLGLPRSLLLGATLAAAAVEIVILIAFGRAVERFGAGRVTLLGGVLSALVAIPAFLMLDTRNPAMVVLAIVIAVALLSIPYAASGVLLTSLFPANLRYSGVALASNIGAVVSGFVPFAATWAYAATGNSSMGPATLLILLSLVTAGSGFLASRRRDATAEELSGTTPSGSPRRHA</sequence>
<keyword evidence="2" id="KW-0813">Transport</keyword>
<dbReference type="PANTHER" id="PTHR43045">
    <property type="entry name" value="SHIKIMATE TRANSPORTER"/>
    <property type="match status" value="1"/>
</dbReference>
<evidence type="ECO:0000256" key="5">
    <source>
        <dbReference type="ARBA" id="ARBA00022989"/>
    </source>
</evidence>
<evidence type="ECO:0000313" key="9">
    <source>
        <dbReference type="EMBL" id="GMA41080.1"/>
    </source>
</evidence>
<feature type="transmembrane region" description="Helical" evidence="7">
    <location>
        <begin position="20"/>
        <end position="41"/>
    </location>
</feature>
<protein>
    <submittedName>
        <fullName evidence="9">MFS transporter</fullName>
    </submittedName>
</protein>
<dbReference type="RefSeq" id="WP_284304676.1">
    <property type="nucleotide sequence ID" value="NZ_BSUO01000001.1"/>
</dbReference>
<feature type="transmembrane region" description="Helical" evidence="7">
    <location>
        <begin position="281"/>
        <end position="300"/>
    </location>
</feature>
<evidence type="ECO:0000256" key="4">
    <source>
        <dbReference type="ARBA" id="ARBA00022692"/>
    </source>
</evidence>
<name>A0ABQ6IT39_9MICO</name>
<feature type="transmembrane region" description="Helical" evidence="7">
    <location>
        <begin position="192"/>
        <end position="211"/>
    </location>
</feature>
<reference evidence="10" key="1">
    <citation type="journal article" date="2019" name="Int. J. Syst. Evol. Microbiol.">
        <title>The Global Catalogue of Microorganisms (GCM) 10K type strain sequencing project: providing services to taxonomists for standard genome sequencing and annotation.</title>
        <authorList>
            <consortium name="The Broad Institute Genomics Platform"/>
            <consortium name="The Broad Institute Genome Sequencing Center for Infectious Disease"/>
            <person name="Wu L."/>
            <person name="Ma J."/>
        </authorList>
    </citation>
    <scope>NUCLEOTIDE SEQUENCE [LARGE SCALE GENOMIC DNA]</scope>
    <source>
        <strain evidence="10">NBRC 113072</strain>
    </source>
</reference>
<dbReference type="Proteomes" id="UP001157126">
    <property type="component" value="Unassembled WGS sequence"/>
</dbReference>
<gene>
    <name evidence="9" type="ORF">GCM10025883_31250</name>
</gene>
<evidence type="ECO:0000256" key="7">
    <source>
        <dbReference type="SAM" id="Phobius"/>
    </source>
</evidence>
<feature type="domain" description="Major facilitator superfamily (MFS) profile" evidence="8">
    <location>
        <begin position="20"/>
        <end position="431"/>
    </location>
</feature>
<dbReference type="InterPro" id="IPR020846">
    <property type="entry name" value="MFS_dom"/>
</dbReference>
<evidence type="ECO:0000259" key="8">
    <source>
        <dbReference type="PROSITE" id="PS50850"/>
    </source>
</evidence>
<dbReference type="PROSITE" id="PS00217">
    <property type="entry name" value="SUGAR_TRANSPORT_2"/>
    <property type="match status" value="1"/>
</dbReference>
<keyword evidence="3" id="KW-1003">Cell membrane</keyword>